<keyword evidence="4" id="KW-0175">Coiled coil</keyword>
<dbReference type="GeneID" id="116410796"/>
<dbReference type="InterPro" id="IPR036179">
    <property type="entry name" value="Ig-like_dom_sf"/>
</dbReference>
<dbReference type="Pfam" id="PF15005">
    <property type="entry name" value="IZUMO"/>
    <property type="match status" value="1"/>
</dbReference>
<dbReference type="OMA" id="KVCHHRT"/>
<evidence type="ECO:0000256" key="7">
    <source>
        <dbReference type="SAM" id="SignalP"/>
    </source>
</evidence>
<dbReference type="Gene3D" id="2.60.40.10">
    <property type="entry name" value="Immunoglobulins"/>
    <property type="match status" value="1"/>
</dbReference>
<feature type="coiled-coil region" evidence="4">
    <location>
        <begin position="113"/>
        <end position="140"/>
    </location>
</feature>
<dbReference type="InterPro" id="IPR013783">
    <property type="entry name" value="Ig-like_fold"/>
</dbReference>
<dbReference type="Xenbase" id="XB-GENE-29096391">
    <property type="gene designation" value="LOC116410796"/>
</dbReference>
<protein>
    <submittedName>
        <fullName evidence="10">Uncharacterized protein LOC116410796</fullName>
    </submittedName>
</protein>
<gene>
    <name evidence="10 11" type="primary">LOC116410796</name>
</gene>
<evidence type="ECO:0000256" key="4">
    <source>
        <dbReference type="SAM" id="Coils"/>
    </source>
</evidence>
<evidence type="ECO:0000313" key="10">
    <source>
        <dbReference type="RefSeq" id="XP_031757715.1"/>
    </source>
</evidence>
<evidence type="ECO:0000259" key="8">
    <source>
        <dbReference type="SMART" id="SM00409"/>
    </source>
</evidence>
<dbReference type="KEGG" id="xtr:116410796"/>
<proteinExistence type="inferred from homology"/>
<keyword evidence="6" id="KW-1133">Transmembrane helix</keyword>
<feature type="signal peptide" evidence="7">
    <location>
        <begin position="1"/>
        <end position="24"/>
    </location>
</feature>
<dbReference type="SUPFAM" id="SSF48726">
    <property type="entry name" value="Immunoglobulin"/>
    <property type="match status" value="1"/>
</dbReference>
<evidence type="ECO:0000256" key="1">
    <source>
        <dbReference type="ARBA" id="ARBA00009633"/>
    </source>
</evidence>
<dbReference type="Proteomes" id="UP000008143">
    <property type="component" value="Chromosome 5"/>
</dbReference>
<evidence type="ECO:0000256" key="2">
    <source>
        <dbReference type="ARBA" id="ARBA00022729"/>
    </source>
</evidence>
<feature type="domain" description="Immunoglobulin" evidence="8">
    <location>
        <begin position="229"/>
        <end position="315"/>
    </location>
</feature>
<feature type="chain" id="PRO_5035188054" evidence="7">
    <location>
        <begin position="25"/>
        <end position="410"/>
    </location>
</feature>
<keyword evidence="3" id="KW-0393">Immunoglobulin domain</keyword>
<comment type="similarity">
    <text evidence="1">Belongs to the Izumo family.</text>
</comment>
<dbReference type="InterPro" id="IPR003599">
    <property type="entry name" value="Ig_sub"/>
</dbReference>
<name>A0A8J1JL23_XENTR</name>
<keyword evidence="6" id="KW-0472">Membrane</keyword>
<evidence type="ECO:0000256" key="6">
    <source>
        <dbReference type="SAM" id="Phobius"/>
    </source>
</evidence>
<dbReference type="InterPro" id="IPR029389">
    <property type="entry name" value="IZUMO"/>
</dbReference>
<keyword evidence="6" id="KW-0812">Transmembrane</keyword>
<evidence type="ECO:0000313" key="9">
    <source>
        <dbReference type="Proteomes" id="UP000008143"/>
    </source>
</evidence>
<organism evidence="9 10">
    <name type="scientific">Xenopus tropicalis</name>
    <name type="common">Western clawed frog</name>
    <name type="synonym">Silurana tropicalis</name>
    <dbReference type="NCBI Taxonomy" id="8364"/>
    <lineage>
        <taxon>Eukaryota</taxon>
        <taxon>Metazoa</taxon>
        <taxon>Chordata</taxon>
        <taxon>Craniata</taxon>
        <taxon>Vertebrata</taxon>
        <taxon>Euteleostomi</taxon>
        <taxon>Amphibia</taxon>
        <taxon>Batrachia</taxon>
        <taxon>Anura</taxon>
        <taxon>Pipoidea</taxon>
        <taxon>Pipidae</taxon>
        <taxon>Xenopodinae</taxon>
        <taxon>Xenopus</taxon>
        <taxon>Silurana</taxon>
    </lineage>
</organism>
<dbReference type="InterPro" id="IPR013151">
    <property type="entry name" value="Immunoglobulin_dom"/>
</dbReference>
<feature type="transmembrane region" description="Helical" evidence="6">
    <location>
        <begin position="343"/>
        <end position="370"/>
    </location>
</feature>
<sequence length="410" mass="46370">MLFQHFYMNFFIFILFLFFIFTESSVPALVCLRCDKEFYKIKDEFVNLFDKGHKLDAIEYSKAGFIKRFLEKVFTMTFEGVVSKMEGRTLDTLGIAELAKEFRKTMKSIANTKETGTKRMKVIQSNIQELQRKAEAIVQMFEQERACPNLKGGFKCGILEQKVIQCGTCREQTLPCVGGSNENKCNDIMTNCLMCICHGKVCHHRTTGKPCQPCTDYHKCLNEMLHCKDQDLQVAEGEDLKFDCNVKFLNNIGGNLEFVLEKKDESGISPLKSVNKHDILIHKVDKEFSGRYTCTAKSKDSMFPISRVDFTVKVVSAPKPQSLGSSLSPPAEEMKDAFKDNQLAQITVICATVISLAITASIMTCICLLIRERKREEKASAQKELEEVKISTDIKKSKPGTREKATQTGV</sequence>
<evidence type="ECO:0000256" key="3">
    <source>
        <dbReference type="ARBA" id="ARBA00023319"/>
    </source>
</evidence>
<dbReference type="OrthoDB" id="9915902at2759"/>
<dbReference type="RefSeq" id="XP_031757715.1">
    <property type="nucleotide sequence ID" value="XM_031901855.1"/>
</dbReference>
<dbReference type="SMART" id="SM00409">
    <property type="entry name" value="IG"/>
    <property type="match status" value="1"/>
</dbReference>
<reference evidence="10" key="1">
    <citation type="submission" date="2025-08" db="UniProtKB">
        <authorList>
            <consortium name="RefSeq"/>
        </authorList>
    </citation>
    <scope>IDENTIFICATION</scope>
    <source>
        <strain evidence="10">Nigerian</strain>
        <tissue evidence="10">Liver and blood</tissue>
    </source>
</reference>
<keyword evidence="2 7" id="KW-0732">Signal</keyword>
<keyword evidence="9" id="KW-1185">Reference proteome</keyword>
<feature type="region of interest" description="Disordered" evidence="5">
    <location>
        <begin position="380"/>
        <end position="410"/>
    </location>
</feature>
<evidence type="ECO:0000313" key="11">
    <source>
        <dbReference type="Xenbase" id="XB-GENE-29096391"/>
    </source>
</evidence>
<accession>A0A8J1JL23</accession>
<dbReference type="AGR" id="Xenbase:XB-GENE-29096391"/>
<dbReference type="AlphaFoldDB" id="A0A8J1JL23"/>
<evidence type="ECO:0000256" key="5">
    <source>
        <dbReference type="SAM" id="MobiDB-lite"/>
    </source>
</evidence>
<dbReference type="Pfam" id="PF00047">
    <property type="entry name" value="ig"/>
    <property type="match status" value="1"/>
</dbReference>